<dbReference type="InterPro" id="IPR011515">
    <property type="entry name" value="Shugoshin_C"/>
</dbReference>
<feature type="compositionally biased region" description="Low complexity" evidence="4">
    <location>
        <begin position="879"/>
        <end position="900"/>
    </location>
</feature>
<evidence type="ECO:0000256" key="4">
    <source>
        <dbReference type="SAM" id="MobiDB-lite"/>
    </source>
</evidence>
<feature type="compositionally biased region" description="Polar residues" evidence="4">
    <location>
        <begin position="980"/>
        <end position="993"/>
    </location>
</feature>
<dbReference type="GO" id="GO:0045132">
    <property type="term" value="P:meiotic chromosome segregation"/>
    <property type="evidence" value="ECO:0007669"/>
    <property type="project" value="InterPro"/>
</dbReference>
<dbReference type="eggNOG" id="ENOG502SEGR">
    <property type="taxonomic scope" value="Eukaryota"/>
</dbReference>
<sequence length="1216" mass="124601">MAPATRREARLSASLQEQANGQAGDPNNLSQDGRSGSNGSKTANAALIFPNVEHILENFEAFKRKHIAQNREIIKTNALAQMRIRELENKIETLETEREAQALSSVELRAKLSQLEHVVACVQTGWGVIGQSLGRLDGRLAPTAPDPARYEGLGLDLAMVGPEPQLRASNRITLDPSALPAGVVRSVARAPEAHLLDVMEDDEDQTHRHVAASTSRAAYTPSHPVAHSQHSDWPLNRQDTPMLSGGSSFGVSDDHPGFHMIESHSLFDDGGPPSPMSSPGLPMDLEHAIAVASRDGSTPEWRPNPPQFSSDGDDGDGVSPSMSTIDHVDAGIREALLAQHEGRGQAVRRTARRSSRRQSGLLSPPMLTDDKEATDGDYYRKADRGVDEEHGDSSASAAAGNGQPARDQGGDGDSTIVSPPLPLDQRAISGPILSAGLMTTSSILREVTNGVKHTDSRKEAEADTKNGLLQPTPRRARRQKMEPDLVAKKASIEDLRSREPSTPGGVKRKMASHDADICQTPTSHKAPASPSGASDTSVSHAAMASEADATFGRARRTRKSVNYALPKLNTKMRKPDPVDLIPATPGSSAAASRNATPSSTTASRSSRRVGSTGNLHDLRRQREAAASRSTDEHSAEDGDDGHSAMKRSDPDDEDGNAEGGSASLADLFETNPPRGSRTARKRTPQQAASDSESAGSTRRFWRTESNTDTSDDESRAMSVSDVGDIEDLEGAMSALSTLEDHGGDDKDADYQPSGSGGVTKSDSSGSMQSSSSTDGIGDGRRPSLRRRSTAIPPRATTGSDVTTNSLGLVTSSSSESIAAAEGAGRGAAIGPLRAGDASGRSPSSAIPDTTSNATPTQPSSSTLGTLSDAVGVVGTANKAAPTRTITTRRSSAARLTAVTRPSERPKSAGNGASRTNGSSSSLSAPPSSSSPTSGSGPSSLGRASGNPTAGLQRGGLHAALTNQPRSAGATGSSSGGGSTPQMGTQALPSSNSPIMRASPLLGGGKTLRPSASTSSLATATTSSGRSSPALSISSTNSSGSHASAAVRATSTSSTSALARTTTTKQATMAAAAAAAAAATSTSTAPPAASSLASAASSQSARAATSTKPAPHPSRSMPSLKRAAASDATPRPGTRVVSATQSGRTLSSGPASSSTTSSTIAATTPAQASTPSSLPSSSSAPRITVRSTPSTSSMGSERSTASSTATIRPATSGQTAS</sequence>
<evidence type="ECO:0000256" key="3">
    <source>
        <dbReference type="SAM" id="Coils"/>
    </source>
</evidence>
<feature type="region of interest" description="Disordered" evidence="4">
    <location>
        <begin position="339"/>
        <end position="423"/>
    </location>
</feature>
<feature type="compositionally biased region" description="Polar residues" evidence="4">
    <location>
        <begin position="1184"/>
        <end position="1216"/>
    </location>
</feature>
<feature type="compositionally biased region" description="Basic and acidic residues" evidence="4">
    <location>
        <begin position="368"/>
        <end position="392"/>
    </location>
</feature>
<dbReference type="OrthoDB" id="5394106at2759"/>
<feature type="compositionally biased region" description="Polar residues" evidence="4">
    <location>
        <begin position="13"/>
        <end position="42"/>
    </location>
</feature>
<feature type="compositionally biased region" description="Polar residues" evidence="4">
    <location>
        <begin position="684"/>
        <end position="696"/>
    </location>
</feature>
<feature type="domain" description="Shugoshin C-terminal" evidence="5">
    <location>
        <begin position="552"/>
        <end position="574"/>
    </location>
</feature>
<feature type="compositionally biased region" description="Low complexity" evidence="4">
    <location>
        <begin position="587"/>
        <end position="612"/>
    </location>
</feature>
<evidence type="ECO:0000313" key="6">
    <source>
        <dbReference type="EMBL" id="EPQ27806.1"/>
    </source>
</evidence>
<dbReference type="HOGENOM" id="CLU_269171_0_0_1"/>
<keyword evidence="3" id="KW-0175">Coiled coil</keyword>
<feature type="compositionally biased region" description="Basic and acidic residues" evidence="4">
    <location>
        <begin position="738"/>
        <end position="749"/>
    </location>
</feature>
<organism evidence="6 7">
    <name type="scientific">Pseudozyma flocculosa PF-1</name>
    <dbReference type="NCBI Taxonomy" id="1277687"/>
    <lineage>
        <taxon>Eukaryota</taxon>
        <taxon>Fungi</taxon>
        <taxon>Dikarya</taxon>
        <taxon>Basidiomycota</taxon>
        <taxon>Ustilaginomycotina</taxon>
        <taxon>Ustilaginomycetes</taxon>
        <taxon>Ustilaginales</taxon>
        <taxon>Ustilaginaceae</taxon>
        <taxon>Pseudozyma</taxon>
    </lineage>
</organism>
<feature type="compositionally biased region" description="Low complexity" evidence="4">
    <location>
        <begin position="1006"/>
        <end position="1107"/>
    </location>
</feature>
<feature type="compositionally biased region" description="Polar residues" evidence="4">
    <location>
        <begin position="796"/>
        <end position="810"/>
    </location>
</feature>
<dbReference type="KEGG" id="pfp:PFL1_04551"/>
<feature type="compositionally biased region" description="Basic and acidic residues" evidence="4">
    <location>
        <begin position="1"/>
        <end position="10"/>
    </location>
</feature>
<feature type="region of interest" description="Disordered" evidence="4">
    <location>
        <begin position="292"/>
        <end position="324"/>
    </location>
</feature>
<evidence type="ECO:0000256" key="1">
    <source>
        <dbReference type="ARBA" id="ARBA00010845"/>
    </source>
</evidence>
<feature type="region of interest" description="Disordered" evidence="4">
    <location>
        <begin position="448"/>
        <end position="1216"/>
    </location>
</feature>
<dbReference type="AlphaFoldDB" id="A0A061HB33"/>
<gene>
    <name evidence="6" type="ORF">PFL1_04551</name>
</gene>
<feature type="compositionally biased region" description="Low complexity" evidence="4">
    <location>
        <begin position="917"/>
        <end position="941"/>
    </location>
</feature>
<evidence type="ECO:0000259" key="5">
    <source>
        <dbReference type="Pfam" id="PF07557"/>
    </source>
</evidence>
<accession>A0A061HB33</accession>
<dbReference type="GO" id="GO:0000775">
    <property type="term" value="C:chromosome, centromeric region"/>
    <property type="evidence" value="ECO:0007669"/>
    <property type="project" value="InterPro"/>
</dbReference>
<protein>
    <recommendedName>
        <fullName evidence="5">Shugoshin C-terminal domain-containing protein</fullName>
    </recommendedName>
</protein>
<feature type="compositionally biased region" description="Low complexity" evidence="4">
    <location>
        <begin position="811"/>
        <end position="830"/>
    </location>
</feature>
<feature type="region of interest" description="Disordered" evidence="4">
    <location>
        <begin position="1"/>
        <end position="42"/>
    </location>
</feature>
<dbReference type="EMBL" id="KE361637">
    <property type="protein sequence ID" value="EPQ27806.1"/>
    <property type="molecule type" value="Genomic_DNA"/>
</dbReference>
<feature type="region of interest" description="Disordered" evidence="4">
    <location>
        <begin position="215"/>
        <end position="234"/>
    </location>
</feature>
<feature type="compositionally biased region" description="Basic and acidic residues" evidence="4">
    <location>
        <begin position="616"/>
        <end position="649"/>
    </location>
</feature>
<name>A0A061HB33_9BASI</name>
<comment type="similarity">
    <text evidence="1">Belongs to the shugoshin family.</text>
</comment>
<dbReference type="GO" id="GO:0005634">
    <property type="term" value="C:nucleus"/>
    <property type="evidence" value="ECO:0007669"/>
    <property type="project" value="InterPro"/>
</dbReference>
<evidence type="ECO:0000256" key="2">
    <source>
        <dbReference type="ARBA" id="ARBA00022829"/>
    </source>
</evidence>
<dbReference type="RefSeq" id="XP_007880268.1">
    <property type="nucleotide sequence ID" value="XM_007882077.1"/>
</dbReference>
<proteinExistence type="inferred from homology"/>
<feature type="compositionally biased region" description="Low complexity" evidence="4">
    <location>
        <begin position="1141"/>
        <end position="1183"/>
    </location>
</feature>
<feature type="compositionally biased region" description="Polar residues" evidence="4">
    <location>
        <begin position="840"/>
        <end position="865"/>
    </location>
</feature>
<keyword evidence="2" id="KW-0159">Chromosome partition</keyword>
<feature type="compositionally biased region" description="Basic and acidic residues" evidence="4">
    <location>
        <begin position="479"/>
        <end position="499"/>
    </location>
</feature>
<reference evidence="6 7" key="1">
    <citation type="journal article" date="2013" name="Plant Cell">
        <title>The transition from a phytopathogenic smut ancestor to an anamorphic biocontrol agent deciphered by comparative whole-genome analysis.</title>
        <authorList>
            <person name="Lefebvre F."/>
            <person name="Joly D.L."/>
            <person name="Labbe C."/>
            <person name="Teichmann B."/>
            <person name="Linning R."/>
            <person name="Belzile F."/>
            <person name="Bakkeren G."/>
            <person name="Belanger R.R."/>
        </authorList>
    </citation>
    <scope>NUCLEOTIDE SEQUENCE [LARGE SCALE GENOMIC DNA]</scope>
    <source>
        <strain evidence="6 7">PF-1</strain>
    </source>
</reference>
<dbReference type="Proteomes" id="UP000053664">
    <property type="component" value="Unassembled WGS sequence"/>
</dbReference>
<feature type="coiled-coil region" evidence="3">
    <location>
        <begin position="70"/>
        <end position="104"/>
    </location>
</feature>
<dbReference type="GeneID" id="19318652"/>
<feature type="compositionally biased region" description="Low complexity" evidence="4">
    <location>
        <begin position="761"/>
        <end position="772"/>
    </location>
</feature>
<dbReference type="Pfam" id="PF07557">
    <property type="entry name" value="Shugoshin_C"/>
    <property type="match status" value="1"/>
</dbReference>
<evidence type="ECO:0000313" key="7">
    <source>
        <dbReference type="Proteomes" id="UP000053664"/>
    </source>
</evidence>
<feature type="compositionally biased region" description="Basic and acidic residues" evidence="4">
    <location>
        <begin position="452"/>
        <end position="464"/>
    </location>
</feature>